<dbReference type="Gene3D" id="3.40.50.10140">
    <property type="entry name" value="Toll/interleukin-1 receptor homology (TIR) domain"/>
    <property type="match status" value="1"/>
</dbReference>
<keyword evidence="4" id="KW-1185">Reference proteome</keyword>
<evidence type="ECO:0000313" key="4">
    <source>
        <dbReference type="Proteomes" id="UP000215902"/>
    </source>
</evidence>
<feature type="domain" description="TIR" evidence="2">
    <location>
        <begin position="370"/>
        <end position="476"/>
    </location>
</feature>
<dbReference type="Pfam" id="PF13676">
    <property type="entry name" value="TIR_2"/>
    <property type="match status" value="1"/>
</dbReference>
<dbReference type="AlphaFoldDB" id="A0A267GJ57"/>
<dbReference type="OrthoDB" id="2148946at2759"/>
<organism evidence="3 4">
    <name type="scientific">Macrostomum lignano</name>
    <dbReference type="NCBI Taxonomy" id="282301"/>
    <lineage>
        <taxon>Eukaryota</taxon>
        <taxon>Metazoa</taxon>
        <taxon>Spiralia</taxon>
        <taxon>Lophotrochozoa</taxon>
        <taxon>Platyhelminthes</taxon>
        <taxon>Rhabditophora</taxon>
        <taxon>Macrostomorpha</taxon>
        <taxon>Macrostomida</taxon>
        <taxon>Macrostomidae</taxon>
        <taxon>Macrostomum</taxon>
    </lineage>
</organism>
<dbReference type="Gene3D" id="1.25.10.10">
    <property type="entry name" value="Leucine-rich Repeat Variant"/>
    <property type="match status" value="1"/>
</dbReference>
<dbReference type="InterPro" id="IPR000157">
    <property type="entry name" value="TIR_dom"/>
</dbReference>
<feature type="region of interest" description="Disordered" evidence="1">
    <location>
        <begin position="339"/>
        <end position="368"/>
    </location>
</feature>
<evidence type="ECO:0000259" key="2">
    <source>
        <dbReference type="Pfam" id="PF13676"/>
    </source>
</evidence>
<comment type="caution">
    <text evidence="3">The sequence shown here is derived from an EMBL/GenBank/DDBJ whole genome shotgun (WGS) entry which is preliminary data.</text>
</comment>
<dbReference type="PANTHER" id="PTHR46270:SF2">
    <property type="entry name" value="TIR DOMAIN-CONTAINING PROTEIN"/>
    <property type="match status" value="1"/>
</dbReference>
<evidence type="ECO:0000313" key="3">
    <source>
        <dbReference type="EMBL" id="PAA85404.1"/>
    </source>
</evidence>
<dbReference type="InterPro" id="IPR035897">
    <property type="entry name" value="Toll_tir_struct_dom_sf"/>
</dbReference>
<reference evidence="3 4" key="1">
    <citation type="submission" date="2017-06" db="EMBL/GenBank/DDBJ databases">
        <title>A platform for efficient transgenesis in Macrostomum lignano, a flatworm model organism for stem cell research.</title>
        <authorList>
            <person name="Berezikov E."/>
        </authorList>
    </citation>
    <scope>NUCLEOTIDE SEQUENCE [LARGE SCALE GENOMIC DNA]</scope>
    <source>
        <strain evidence="3">DV1</strain>
        <tissue evidence="3">Whole organism</tissue>
    </source>
</reference>
<feature type="region of interest" description="Disordered" evidence="1">
    <location>
        <begin position="1"/>
        <end position="51"/>
    </location>
</feature>
<name>A0A267GJ57_9PLAT</name>
<accession>A0A267GJ57</accession>
<dbReference type="InterPro" id="IPR011989">
    <property type="entry name" value="ARM-like"/>
</dbReference>
<dbReference type="SUPFAM" id="SSF52200">
    <property type="entry name" value="Toll/Interleukin receptor TIR domain"/>
    <property type="match status" value="1"/>
</dbReference>
<dbReference type="STRING" id="282301.A0A267GJ57"/>
<sequence length="509" mass="55740">STTESPRKFSNLVEKPNVQKLSQRGRAGVAQRVAGAGGGTNRPGAGRARVPPKPGLKVCQSVNGKQRRMEQRMLGSLLSRIQDRSDESTEFCQLLATSEGFVSGVFCDMLKSWSLEYLGGKLSDLCSNLMFQLVTIMYNCLFKNDSFVNSNLAKFDLVGPVRPLLKSPEPARSLQALLLMAFALDESQADLFLGESDIIGHLVDGLRASLSCSERSFETGNMVYSLPELARCTQRLALNDVNKALLMKLGVLPAVKAMLEAAESQDVGAGLELAFTLSFEKDRQLKLAMGAEICDCLRRLATAKDWEMSQTLQGLLFNMGEKFTMKVLGPSSRAFAALDESADQKKKRPASQASAGAPSEPKPSQSSADVVLTYHTEQKDFVRKLREDLLQLGVSVWVDFKDAASLTDSLRATRDAVDSCRLIVVCLSRRFKETNSCRMHAERAADMMKLVVPVSAEDGYVPTGWLGQLCARFQPIPADAKPANEIRKRLANRTSGLLALRDDGSVWLT</sequence>
<dbReference type="EMBL" id="NIVC01000328">
    <property type="protein sequence ID" value="PAA85404.1"/>
    <property type="molecule type" value="Genomic_DNA"/>
</dbReference>
<gene>
    <name evidence="3" type="ORF">BOX15_Mlig028223g2</name>
</gene>
<evidence type="ECO:0000256" key="1">
    <source>
        <dbReference type="SAM" id="MobiDB-lite"/>
    </source>
</evidence>
<dbReference type="GO" id="GO:0007165">
    <property type="term" value="P:signal transduction"/>
    <property type="evidence" value="ECO:0007669"/>
    <property type="project" value="InterPro"/>
</dbReference>
<dbReference type="Proteomes" id="UP000215902">
    <property type="component" value="Unassembled WGS sequence"/>
</dbReference>
<proteinExistence type="predicted"/>
<feature type="compositionally biased region" description="Low complexity" evidence="1">
    <location>
        <begin position="24"/>
        <end position="34"/>
    </location>
</feature>
<protein>
    <recommendedName>
        <fullName evidence="2">TIR domain-containing protein</fullName>
    </recommendedName>
</protein>
<dbReference type="PANTHER" id="PTHR46270">
    <property type="entry name" value="ARMADILLO-TYPE FOLD-RELATED"/>
    <property type="match status" value="1"/>
</dbReference>
<feature type="non-terminal residue" evidence="3">
    <location>
        <position position="1"/>
    </location>
</feature>